<evidence type="ECO:0000256" key="12">
    <source>
        <dbReference type="SAM" id="MobiDB-lite"/>
    </source>
</evidence>
<feature type="domain" description="NOT2/NOT3/NOT5 C-terminal" evidence="14">
    <location>
        <begin position="511"/>
        <end position="636"/>
    </location>
</feature>
<keyword evidence="9 10" id="KW-0539">Nucleus</keyword>
<dbReference type="EMBL" id="JAKWBI020000093">
    <property type="protein sequence ID" value="KAJ2903036.1"/>
    <property type="molecule type" value="Genomic_DNA"/>
</dbReference>
<evidence type="ECO:0000259" key="13">
    <source>
        <dbReference type="Pfam" id="PF04065"/>
    </source>
</evidence>
<evidence type="ECO:0000256" key="10">
    <source>
        <dbReference type="PIRNR" id="PIRNR005290"/>
    </source>
</evidence>
<feature type="domain" description="CCR4-Not complex component Not N-terminal" evidence="13">
    <location>
        <begin position="3"/>
        <end position="230"/>
    </location>
</feature>
<reference evidence="15" key="1">
    <citation type="submission" date="2022-07" db="EMBL/GenBank/DDBJ databases">
        <title>Draft genome sequence of Zalerion maritima ATCC 34329, a (micro)plastics degrading marine fungus.</title>
        <authorList>
            <person name="Paco A."/>
            <person name="Goncalves M.F.M."/>
            <person name="Rocha-Santos T.A.P."/>
            <person name="Alves A."/>
        </authorList>
    </citation>
    <scope>NUCLEOTIDE SEQUENCE</scope>
    <source>
        <strain evidence="15">ATCC 34329</strain>
    </source>
</reference>
<gene>
    <name evidence="15" type="ORF">MKZ38_010542</name>
</gene>
<evidence type="ECO:0000256" key="3">
    <source>
        <dbReference type="ARBA" id="ARBA00007682"/>
    </source>
</evidence>
<feature type="compositionally biased region" description="Low complexity" evidence="12">
    <location>
        <begin position="271"/>
        <end position="300"/>
    </location>
</feature>
<dbReference type="PANTHER" id="PTHR23326">
    <property type="entry name" value="CCR4 NOT-RELATED"/>
    <property type="match status" value="1"/>
</dbReference>
<dbReference type="Gene3D" id="2.30.30.1020">
    <property type="entry name" value="CCR4-NOT complex subunit 2/3/5, C-terminal domain"/>
    <property type="match status" value="1"/>
</dbReference>
<evidence type="ECO:0000256" key="5">
    <source>
        <dbReference type="ARBA" id="ARBA00022491"/>
    </source>
</evidence>
<protein>
    <recommendedName>
        <fullName evidence="10">General negative regulator of transcription subunit</fullName>
    </recommendedName>
</protein>
<keyword evidence="16" id="KW-1185">Reference proteome</keyword>
<accession>A0AAD5RTK9</accession>
<feature type="compositionally biased region" description="Low complexity" evidence="12">
    <location>
        <begin position="415"/>
        <end position="428"/>
    </location>
</feature>
<keyword evidence="7 10" id="KW-0805">Transcription regulation</keyword>
<evidence type="ECO:0000313" key="15">
    <source>
        <dbReference type="EMBL" id="KAJ2903036.1"/>
    </source>
</evidence>
<evidence type="ECO:0000256" key="1">
    <source>
        <dbReference type="ARBA" id="ARBA00004123"/>
    </source>
</evidence>
<sequence>MAARKLQQEVDKCFKKVAEGVAEFNSIYEKIEQSNNPAQKEKLEDNLKREIKKLQRQRDQIKTWAASNDIKDKAPLLDHRKLIETQMEKFKAVEKAMKTKAYSKEGLSAAAKLDPKEKEKADASNFLSEMVDELEQQIEALEAEAESIQATKKKSKNAAMMERVGKLEGMIETHKWHQGRMELIRRSLENGRLEPKQVMELEENIRYYVTDNMNDDFMDDDEMYEELNLDEEEDAYGMGQDKDNVSSQDTQSIQEDVIEPESIVPVKAKSRGGTTTSESSTGRRTSSQLKSPLPTLATLQPPLPTISAIPAATNSSSMKAAPIPARPAEGLKYASAAAAAAASDKIGISPLPPPPGAPPVQPSGISPLPPIAAMQARSSAANSPVPLPAQPATGSSTASPLISERVPISSTTIPTSVQSTRSSTQQSSKARGKAPAPPEPLEPSKSSKTNGMPNNNTNGFAPIEEKKEEEESIYHLPASLRDIVDSYESNTKRQVSPLSHASLRMLSRSQNTIPEASDMEPRPTYRPDIRYVTSCNYPTEPLSIFDNPSLYSRIDPDTLFYVFYYKQGTYQQYLAAKALKDQSWRFHKQYQTWFQRHEEPKAITEEFEQGTYRFFDYESTWMNRRKADFKFHYKYLEDDV</sequence>
<organism evidence="15 16">
    <name type="scientific">Zalerion maritima</name>
    <dbReference type="NCBI Taxonomy" id="339359"/>
    <lineage>
        <taxon>Eukaryota</taxon>
        <taxon>Fungi</taxon>
        <taxon>Dikarya</taxon>
        <taxon>Ascomycota</taxon>
        <taxon>Pezizomycotina</taxon>
        <taxon>Sordariomycetes</taxon>
        <taxon>Lulworthiomycetidae</taxon>
        <taxon>Lulworthiales</taxon>
        <taxon>Lulworthiaceae</taxon>
        <taxon>Zalerion</taxon>
    </lineage>
</organism>
<feature type="region of interest" description="Disordered" evidence="12">
    <location>
        <begin position="237"/>
        <end position="302"/>
    </location>
</feature>
<dbReference type="AlphaFoldDB" id="A0AAD5RTK9"/>
<dbReference type="GO" id="GO:0006355">
    <property type="term" value="P:regulation of DNA-templated transcription"/>
    <property type="evidence" value="ECO:0007669"/>
    <property type="project" value="InterPro"/>
</dbReference>
<comment type="similarity">
    <text evidence="3 10">Belongs to the CNOT2/3/5 family.</text>
</comment>
<evidence type="ECO:0000256" key="8">
    <source>
        <dbReference type="ARBA" id="ARBA00023163"/>
    </source>
</evidence>
<comment type="subcellular location">
    <subcellularLocation>
        <location evidence="2 10">Cytoplasm</location>
    </subcellularLocation>
    <subcellularLocation>
        <location evidence="1 10">Nucleus</location>
    </subcellularLocation>
</comment>
<evidence type="ECO:0000256" key="6">
    <source>
        <dbReference type="ARBA" id="ARBA00022553"/>
    </source>
</evidence>
<comment type="function">
    <text evidence="10">Acts as component of the CCR4-NOT core complex, which in the nucleus seems to be a general transcription factor, and in the cytoplasm the major mRNA deadenylase involved in mRNA turnover. The NOT protein subcomplex negatively regulates the basal and activated transcription of many genes. Preferentially affects TC-type TATA element-dependent transcription. Could directly or indirectly inhibit component(s) of the general transcription machinery.</text>
</comment>
<evidence type="ECO:0000256" key="7">
    <source>
        <dbReference type="ARBA" id="ARBA00023015"/>
    </source>
</evidence>
<name>A0AAD5RTK9_9PEZI</name>
<dbReference type="PIRSF" id="PIRSF005290">
    <property type="entry name" value="NOT_su_3_5"/>
    <property type="match status" value="1"/>
</dbReference>
<keyword evidence="4 10" id="KW-0963">Cytoplasm</keyword>
<dbReference type="GO" id="GO:0000289">
    <property type="term" value="P:nuclear-transcribed mRNA poly(A) tail shortening"/>
    <property type="evidence" value="ECO:0007669"/>
    <property type="project" value="UniProtKB-ARBA"/>
</dbReference>
<evidence type="ECO:0000256" key="11">
    <source>
        <dbReference type="SAM" id="Coils"/>
    </source>
</evidence>
<feature type="coiled-coil region" evidence="11">
    <location>
        <begin position="124"/>
        <end position="158"/>
    </location>
</feature>
<keyword evidence="5 10" id="KW-0678">Repressor</keyword>
<dbReference type="Proteomes" id="UP001201980">
    <property type="component" value="Unassembled WGS sequence"/>
</dbReference>
<keyword evidence="10" id="KW-0010">Activator</keyword>
<keyword evidence="8 10" id="KW-0804">Transcription</keyword>
<feature type="compositionally biased region" description="Polar residues" evidence="12">
    <location>
        <begin position="245"/>
        <end position="254"/>
    </location>
</feature>
<keyword evidence="11" id="KW-0175">Coiled coil</keyword>
<evidence type="ECO:0000256" key="9">
    <source>
        <dbReference type="ARBA" id="ARBA00023242"/>
    </source>
</evidence>
<dbReference type="Pfam" id="PF04153">
    <property type="entry name" value="NOT2_3_5_C"/>
    <property type="match status" value="1"/>
</dbReference>
<evidence type="ECO:0000256" key="4">
    <source>
        <dbReference type="ARBA" id="ARBA00022490"/>
    </source>
</evidence>
<dbReference type="InterPro" id="IPR007207">
    <property type="entry name" value="Not_N"/>
</dbReference>
<dbReference type="FunFam" id="2.30.30.1020:FF:000006">
    <property type="entry name" value="CCR4-NOT transcription complex, subunit 3"/>
    <property type="match status" value="1"/>
</dbReference>
<feature type="region of interest" description="Disordered" evidence="12">
    <location>
        <begin position="345"/>
        <end position="460"/>
    </location>
</feature>
<feature type="compositionally biased region" description="Polar residues" evidence="12">
    <location>
        <begin position="449"/>
        <end position="459"/>
    </location>
</feature>
<dbReference type="InterPro" id="IPR038635">
    <property type="entry name" value="CCR4-NOT_su2/3/5_C_sf"/>
</dbReference>
<feature type="compositionally biased region" description="Pro residues" evidence="12">
    <location>
        <begin position="350"/>
        <end position="361"/>
    </location>
</feature>
<dbReference type="InterPro" id="IPR040168">
    <property type="entry name" value="Not2/3/5"/>
</dbReference>
<evidence type="ECO:0000313" key="16">
    <source>
        <dbReference type="Proteomes" id="UP001201980"/>
    </source>
</evidence>
<evidence type="ECO:0000259" key="14">
    <source>
        <dbReference type="Pfam" id="PF04153"/>
    </source>
</evidence>
<dbReference type="InterPro" id="IPR007282">
    <property type="entry name" value="NOT2/3/5_C"/>
</dbReference>
<keyword evidence="6" id="KW-0597">Phosphoprotein</keyword>
<dbReference type="InterPro" id="IPR012270">
    <property type="entry name" value="CCR4-NOT_su3/5"/>
</dbReference>
<dbReference type="GO" id="GO:0000932">
    <property type="term" value="C:P-body"/>
    <property type="evidence" value="ECO:0007669"/>
    <property type="project" value="UniProtKB-UniRule"/>
</dbReference>
<comment type="caution">
    <text evidence="15">The sequence shown here is derived from an EMBL/GenBank/DDBJ whole genome shotgun (WGS) entry which is preliminary data.</text>
</comment>
<dbReference type="GO" id="GO:0030015">
    <property type="term" value="C:CCR4-NOT core complex"/>
    <property type="evidence" value="ECO:0007669"/>
    <property type="project" value="UniProtKB-UniRule"/>
</dbReference>
<evidence type="ECO:0000256" key="2">
    <source>
        <dbReference type="ARBA" id="ARBA00004496"/>
    </source>
</evidence>
<dbReference type="Pfam" id="PF04065">
    <property type="entry name" value="Not3"/>
    <property type="match status" value="1"/>
</dbReference>
<proteinExistence type="inferred from homology"/>
<dbReference type="GO" id="GO:0005634">
    <property type="term" value="C:nucleus"/>
    <property type="evidence" value="ECO:0007669"/>
    <property type="project" value="UniProtKB-SubCell"/>
</dbReference>